<dbReference type="InterPro" id="IPR019615">
    <property type="entry name" value="DUF2487"/>
</dbReference>
<name>A0ABW2EG60_9BACI</name>
<dbReference type="RefSeq" id="WP_204706403.1">
    <property type="nucleotide sequence ID" value="NZ_JBHSZV010000004.1"/>
</dbReference>
<reference evidence="2" key="1">
    <citation type="journal article" date="2019" name="Int. J. Syst. Evol. Microbiol.">
        <title>The Global Catalogue of Microorganisms (GCM) 10K type strain sequencing project: providing services to taxonomists for standard genome sequencing and annotation.</title>
        <authorList>
            <consortium name="The Broad Institute Genomics Platform"/>
            <consortium name="The Broad Institute Genome Sequencing Center for Infectious Disease"/>
            <person name="Wu L."/>
            <person name="Ma J."/>
        </authorList>
    </citation>
    <scope>NUCLEOTIDE SEQUENCE [LARGE SCALE GENOMIC DNA]</scope>
    <source>
        <strain evidence="2">CGMCC 4.1621</strain>
    </source>
</reference>
<sequence length="151" mass="18389">MQWTKNDTKLYVSEKEYVDTLFIPLIPLSPDSDEKMVKEAFQRELNQVFTQLLEKDYRGRIFTAPDYNYLTDFYETEVERINHWIEKFQKQPFDHVFLFTFDTKWKRWEKNLAGHLIWVPSMNDRDLKSTETKSFVKEQVSQVSELIQAYW</sequence>
<organism evidence="1 2">
    <name type="scientific">Halobacillus seohaensis</name>
    <dbReference type="NCBI Taxonomy" id="447421"/>
    <lineage>
        <taxon>Bacteria</taxon>
        <taxon>Bacillati</taxon>
        <taxon>Bacillota</taxon>
        <taxon>Bacilli</taxon>
        <taxon>Bacillales</taxon>
        <taxon>Bacillaceae</taxon>
        <taxon>Halobacillus</taxon>
    </lineage>
</organism>
<dbReference type="Pfam" id="PF10673">
    <property type="entry name" value="DUF2487"/>
    <property type="match status" value="1"/>
</dbReference>
<keyword evidence="2" id="KW-1185">Reference proteome</keyword>
<evidence type="ECO:0000313" key="2">
    <source>
        <dbReference type="Proteomes" id="UP001596410"/>
    </source>
</evidence>
<dbReference type="Proteomes" id="UP001596410">
    <property type="component" value="Unassembled WGS sequence"/>
</dbReference>
<gene>
    <name evidence="1" type="ORF">ACFQIC_00980</name>
</gene>
<protein>
    <submittedName>
        <fullName evidence="1">DUF2487 family protein</fullName>
    </submittedName>
</protein>
<accession>A0ABW2EG60</accession>
<proteinExistence type="predicted"/>
<dbReference type="EMBL" id="JBHSZV010000004">
    <property type="protein sequence ID" value="MFC7060443.1"/>
    <property type="molecule type" value="Genomic_DNA"/>
</dbReference>
<comment type="caution">
    <text evidence="1">The sequence shown here is derived from an EMBL/GenBank/DDBJ whole genome shotgun (WGS) entry which is preliminary data.</text>
</comment>
<evidence type="ECO:0000313" key="1">
    <source>
        <dbReference type="EMBL" id="MFC7060443.1"/>
    </source>
</evidence>